<dbReference type="OrthoDB" id="1109149at2"/>
<evidence type="ECO:0000313" key="3">
    <source>
        <dbReference type="Proteomes" id="UP000217076"/>
    </source>
</evidence>
<protein>
    <submittedName>
        <fullName evidence="2">Uncharacterized protein</fullName>
    </submittedName>
</protein>
<keyword evidence="3" id="KW-1185">Reference proteome</keyword>
<accession>A0A1G7TRW6</accession>
<dbReference type="Proteomes" id="UP000217076">
    <property type="component" value="Unassembled WGS sequence"/>
</dbReference>
<dbReference type="RefSeq" id="WP_143130897.1">
    <property type="nucleotide sequence ID" value="NZ_FNCV01000001.1"/>
</dbReference>
<proteinExistence type="predicted"/>
<dbReference type="EMBL" id="FNCV01000001">
    <property type="protein sequence ID" value="SDG38045.1"/>
    <property type="molecule type" value="Genomic_DNA"/>
</dbReference>
<dbReference type="AlphaFoldDB" id="A0A1G7TRW6"/>
<dbReference type="InterPro" id="IPR027417">
    <property type="entry name" value="P-loop_NTPase"/>
</dbReference>
<evidence type="ECO:0000256" key="1">
    <source>
        <dbReference type="SAM" id="MobiDB-lite"/>
    </source>
</evidence>
<feature type="region of interest" description="Disordered" evidence="1">
    <location>
        <begin position="685"/>
        <end position="710"/>
    </location>
</feature>
<reference evidence="3" key="1">
    <citation type="submission" date="2016-10" db="EMBL/GenBank/DDBJ databases">
        <authorList>
            <person name="Varghese N."/>
            <person name="Submissions S."/>
        </authorList>
    </citation>
    <scope>NUCLEOTIDE SEQUENCE [LARGE SCALE GENOMIC DNA]</scope>
    <source>
        <strain evidence="3">930I</strain>
    </source>
</reference>
<evidence type="ECO:0000313" key="2">
    <source>
        <dbReference type="EMBL" id="SDG38045.1"/>
    </source>
</evidence>
<gene>
    <name evidence="2" type="ORF">SAMN05421742_10185</name>
</gene>
<dbReference type="SUPFAM" id="SSF52540">
    <property type="entry name" value="P-loop containing nucleoside triphosphate hydrolases"/>
    <property type="match status" value="1"/>
</dbReference>
<organism evidence="2 3">
    <name type="scientific">Roseospirillum parvum</name>
    <dbReference type="NCBI Taxonomy" id="83401"/>
    <lineage>
        <taxon>Bacteria</taxon>
        <taxon>Pseudomonadati</taxon>
        <taxon>Pseudomonadota</taxon>
        <taxon>Alphaproteobacteria</taxon>
        <taxon>Rhodospirillales</taxon>
        <taxon>Rhodospirillaceae</taxon>
        <taxon>Roseospirillum</taxon>
    </lineage>
</organism>
<name>A0A1G7TRW6_9PROT</name>
<sequence>MDEFTIEDFWKPRFLGISRVSQSLIRGWSHIEQGLATFVEAPLKISDEVEFSASANDSALILVSAPGAVGKSTLAKQISSICGAVYLDLAAADPVGGNTISGGIFKCGLSENWQNGNAAILIDGLDEARLRVTQEAYEAFLGDVADLAISRAVPTVLFGRTGAVQDAFLVFALRNVEVPILEIGYYDHEPAVEFSMARIRAVKPDRASEDTERKAVSGLIKGLSEQTNADGNRFAGYAPVLQAVADRVGQASNPQVLVSEIEKGAIPVSLEGITSAILDREHSKLNGLPFGDSSVADKLYRKDEQIHRLAARIYGVAPPEALTMAPKDAEIYDTALKAWVNEHPFLDGSARPSSAVFDAIISAWAMKNGDTLLSEKVLHRELGRGAAANPFFSEFYQPESDEDFPTAHVGVFYNSLRARLSLGDTAGLTIDVDEDAADENALRAEIEITLARRGEENPRVWNFDTDQTSNILLGPHVENVEISTPYATVDIGSGVEATFVSPVMIQCAKLQITSDRVIAESPVGSKDSSVFLEAEQFVGDRIVAVPTVRGDVHLSVSWPGSRAHPWTAFASGPTPVTDPREQEALRRFRKFIISFRSHSKGSLARFKDKIEHARMTKGVGQSVLDSLVENGVLYLEGPMYFLDPGVLTDKVGASYHDCVRRQYSRKTVDFIRSILNGTGTSLVANPIPSGTAPLDRPATFPPAPRRGEWP</sequence>